<dbReference type="GO" id="GO:0016020">
    <property type="term" value="C:membrane"/>
    <property type="evidence" value="ECO:0007669"/>
    <property type="project" value="TreeGrafter"/>
</dbReference>
<dbReference type="OMA" id="ENPFHRH"/>
<dbReference type="GO" id="GO:0045134">
    <property type="term" value="F:UDP phosphatase activity"/>
    <property type="evidence" value="ECO:0007669"/>
    <property type="project" value="TreeGrafter"/>
</dbReference>
<dbReference type="GO" id="GO:0005524">
    <property type="term" value="F:ATP binding"/>
    <property type="evidence" value="ECO:0007669"/>
    <property type="project" value="UniProtKB-KW"/>
</dbReference>
<evidence type="ECO:0000313" key="6">
    <source>
        <dbReference type="EMBL" id="KAJ6222430.1"/>
    </source>
</evidence>
<evidence type="ECO:0000256" key="1">
    <source>
        <dbReference type="ARBA" id="ARBA00009283"/>
    </source>
</evidence>
<name>A0A9Q0RQA9_BLOTA</name>
<feature type="active site" description="Proton acceptor" evidence="3">
    <location>
        <position position="199"/>
    </location>
</feature>
<dbReference type="PANTHER" id="PTHR11782">
    <property type="entry name" value="ADENOSINE/GUANOSINE DIPHOSPHATASE"/>
    <property type="match status" value="1"/>
</dbReference>
<evidence type="ECO:0008006" key="8">
    <source>
        <dbReference type="Google" id="ProtNLM"/>
    </source>
</evidence>
<dbReference type="GO" id="GO:0004382">
    <property type="term" value="F:GDP phosphatase activity"/>
    <property type="evidence" value="ECO:0007669"/>
    <property type="project" value="TreeGrafter"/>
</dbReference>
<sequence length="625" mass="71969">LAELLKLFQRFIAANIKVLIILGTIILLFCYLKSIQNNLSVEQNWSLTNENSFDDSLHRIRTNLQYAVIIDAGSSGSRVYIYVWPPHSGDTRQLLKIRLLHDQLGKDVYHSITPGLSSCANRPENASDYISPLLRFASENIPKAKHKETPLYILATAGMRLLEKTVQDSIMDDLRKDIPVDFHFQFAPNNVQVITGKEEGIYSWISINYLKDRFDHTFNKAPLIEVENDKTRLKRMNTISMIEMGGASTQIAFEITTNEQYNQLKSAFNDESFKSMVSEFNLGCSEHDTNHQYRLFVTTFLTLGANSARKKYVEYLINQNPLNSSLQLRETMLYDPCLSIDSSDTINVTNSGTQFLYHLQGSGDYQQCQQKLSQIITQDGVRQWCNNGTCPFVDLKRIAVPFDESEFYGLSEFWYTMNDIFAMGGPYSNLKFDEASSKYCSTSWLVTQDRFKRKLYPNADFKRLLYQCFKSAWISIILHDGFHMPKKYEHFTSISTLNNEPVQWTLGALIFRTRFFPLRTLDNQHGVEVHHHAVGNNWAGNNYYVQYFLFAFCMFAVIISIVIYLKRLHKMTNENGAGITKATAMYHCVNSDEVESYPLCLSNDEKDRTIGERKNPNVFIDMSFT</sequence>
<keyword evidence="5" id="KW-0472">Membrane</keyword>
<accession>A0A9Q0RQA9</accession>
<evidence type="ECO:0000313" key="7">
    <source>
        <dbReference type="Proteomes" id="UP001142055"/>
    </source>
</evidence>
<keyword evidence="7" id="KW-1185">Reference proteome</keyword>
<dbReference type="GO" id="GO:0005794">
    <property type="term" value="C:Golgi apparatus"/>
    <property type="evidence" value="ECO:0007669"/>
    <property type="project" value="TreeGrafter"/>
</dbReference>
<dbReference type="Gene3D" id="3.30.420.150">
    <property type="entry name" value="Exopolyphosphatase. Domain 2"/>
    <property type="match status" value="1"/>
</dbReference>
<keyword evidence="5" id="KW-1133">Transmembrane helix</keyword>
<evidence type="ECO:0000256" key="2">
    <source>
        <dbReference type="ARBA" id="ARBA00022801"/>
    </source>
</evidence>
<feature type="non-terminal residue" evidence="6">
    <location>
        <position position="1"/>
    </location>
</feature>
<feature type="binding site" evidence="4">
    <location>
        <begin position="246"/>
        <end position="250"/>
    </location>
    <ligand>
        <name>ATP</name>
        <dbReference type="ChEBI" id="CHEBI:30616"/>
    </ligand>
</feature>
<dbReference type="GO" id="GO:0017111">
    <property type="term" value="F:ribonucleoside triphosphate phosphatase activity"/>
    <property type="evidence" value="ECO:0007669"/>
    <property type="project" value="TreeGrafter"/>
</dbReference>
<dbReference type="InterPro" id="IPR000407">
    <property type="entry name" value="GDA1_CD39_NTPase"/>
</dbReference>
<gene>
    <name evidence="6" type="ORF">RDWZM_000975</name>
</gene>
<keyword evidence="5" id="KW-0812">Transmembrane</keyword>
<evidence type="ECO:0000256" key="3">
    <source>
        <dbReference type="PIRSR" id="PIRSR600407-1"/>
    </source>
</evidence>
<dbReference type="PANTHER" id="PTHR11782:SF121">
    <property type="entry name" value="NUCLEOSIDE-DIPHOSPHATASE MIG-23"/>
    <property type="match status" value="1"/>
</dbReference>
<dbReference type="GO" id="GO:0006256">
    <property type="term" value="P:UDP catabolic process"/>
    <property type="evidence" value="ECO:0007669"/>
    <property type="project" value="TreeGrafter"/>
</dbReference>
<comment type="caution">
    <text evidence="6">The sequence shown here is derived from an EMBL/GenBank/DDBJ whole genome shotgun (WGS) entry which is preliminary data.</text>
</comment>
<protein>
    <recommendedName>
        <fullName evidence="8">Ectonucleoside triphosphate diphosphohydrolase 7</fullName>
    </recommendedName>
</protein>
<dbReference type="GO" id="GO:0046036">
    <property type="term" value="P:CTP metabolic process"/>
    <property type="evidence" value="ECO:0007669"/>
    <property type="project" value="TreeGrafter"/>
</dbReference>
<evidence type="ECO:0000256" key="5">
    <source>
        <dbReference type="SAM" id="Phobius"/>
    </source>
</evidence>
<dbReference type="EMBL" id="JAPWDV010000001">
    <property type="protein sequence ID" value="KAJ6222430.1"/>
    <property type="molecule type" value="Genomic_DNA"/>
</dbReference>
<reference evidence="6" key="1">
    <citation type="submission" date="2022-12" db="EMBL/GenBank/DDBJ databases">
        <title>Genome assemblies of Blomia tropicalis.</title>
        <authorList>
            <person name="Cui Y."/>
        </authorList>
    </citation>
    <scope>NUCLEOTIDE SEQUENCE</scope>
    <source>
        <tissue evidence="6">Adult mites</tissue>
    </source>
</reference>
<keyword evidence="4" id="KW-0547">Nucleotide-binding</keyword>
<dbReference type="Pfam" id="PF01150">
    <property type="entry name" value="GDA1_CD39"/>
    <property type="match status" value="1"/>
</dbReference>
<proteinExistence type="inferred from homology"/>
<keyword evidence="2" id="KW-0378">Hydrolase</keyword>
<dbReference type="Proteomes" id="UP001142055">
    <property type="component" value="Chromosome 1"/>
</dbReference>
<feature type="transmembrane region" description="Helical" evidence="5">
    <location>
        <begin position="12"/>
        <end position="34"/>
    </location>
</feature>
<comment type="similarity">
    <text evidence="1">Belongs to the GDA1/CD39 NTPase family.</text>
</comment>
<organism evidence="6 7">
    <name type="scientific">Blomia tropicalis</name>
    <name type="common">Mite</name>
    <dbReference type="NCBI Taxonomy" id="40697"/>
    <lineage>
        <taxon>Eukaryota</taxon>
        <taxon>Metazoa</taxon>
        <taxon>Ecdysozoa</taxon>
        <taxon>Arthropoda</taxon>
        <taxon>Chelicerata</taxon>
        <taxon>Arachnida</taxon>
        <taxon>Acari</taxon>
        <taxon>Acariformes</taxon>
        <taxon>Sarcoptiformes</taxon>
        <taxon>Astigmata</taxon>
        <taxon>Glycyphagoidea</taxon>
        <taxon>Echimyopodidae</taxon>
        <taxon>Blomia</taxon>
    </lineage>
</organism>
<dbReference type="AlphaFoldDB" id="A0A9Q0RQA9"/>
<keyword evidence="4" id="KW-0067">ATP-binding</keyword>
<feature type="transmembrane region" description="Helical" evidence="5">
    <location>
        <begin position="544"/>
        <end position="565"/>
    </location>
</feature>
<dbReference type="Gene3D" id="3.30.420.40">
    <property type="match status" value="1"/>
</dbReference>
<evidence type="ECO:0000256" key="4">
    <source>
        <dbReference type="PIRSR" id="PIRSR600407-2"/>
    </source>
</evidence>